<dbReference type="RefSeq" id="WP_193111243.1">
    <property type="nucleotide sequence ID" value="NZ_CP041406.1"/>
</dbReference>
<dbReference type="EMBL" id="CP041406">
    <property type="protein sequence ID" value="QOP44994.1"/>
    <property type="molecule type" value="Genomic_DNA"/>
</dbReference>
<accession>A0A7M1B5J5</accession>
<organism evidence="1 2">
    <name type="scientific">Sulfurimonas paralvinellae</name>
    <dbReference type="NCBI Taxonomy" id="317658"/>
    <lineage>
        <taxon>Bacteria</taxon>
        <taxon>Pseudomonadati</taxon>
        <taxon>Campylobacterota</taxon>
        <taxon>Epsilonproteobacteria</taxon>
        <taxon>Campylobacterales</taxon>
        <taxon>Sulfurimonadaceae</taxon>
        <taxon>Sulfurimonas</taxon>
    </lineage>
</organism>
<dbReference type="PANTHER" id="PTHR30283">
    <property type="entry name" value="PEROXIDE STRESS RESPONSE PROTEIN YAAA"/>
    <property type="match status" value="1"/>
</dbReference>
<dbReference type="Pfam" id="PF03883">
    <property type="entry name" value="H2O2_YaaD"/>
    <property type="match status" value="1"/>
</dbReference>
<keyword evidence="2" id="KW-1185">Reference proteome</keyword>
<sequence>MLKILFSPSEGKITGGEEREEKLFGAPHARDEILSTYRDIILSSNEESIKALFGFKKFSECTPYIVDIFNSPLMHAIERYDGVAYDYLQYKEQDTLTQAYLREHTLIFSNLYGPILGGDTIANYKVKQGNSIGDIAPDKFYKECFSYQLDLYLGEHDILDLRAGYYDKFYKANKPFTTLKFLKNGKTVSHWAKAYRGIVLREVAKNKIESLDEFMKLEIENLLVHEIKQTKNKTEIVYNIVE</sequence>
<gene>
    <name evidence="1" type="ORF">FM071_01230</name>
</gene>
<name>A0A7M1B5J5_9BACT</name>
<evidence type="ECO:0000313" key="1">
    <source>
        <dbReference type="EMBL" id="QOP44994.1"/>
    </source>
</evidence>
<proteinExistence type="predicted"/>
<evidence type="ECO:0000313" key="2">
    <source>
        <dbReference type="Proteomes" id="UP000593580"/>
    </source>
</evidence>
<dbReference type="PANTHER" id="PTHR30283:SF4">
    <property type="entry name" value="PEROXIDE STRESS RESISTANCE PROTEIN YAAA"/>
    <property type="match status" value="1"/>
</dbReference>
<protein>
    <submittedName>
        <fullName evidence="1">YaaA family protein</fullName>
    </submittedName>
</protein>
<dbReference type="GO" id="GO:0005829">
    <property type="term" value="C:cytosol"/>
    <property type="evidence" value="ECO:0007669"/>
    <property type="project" value="TreeGrafter"/>
</dbReference>
<dbReference type="Proteomes" id="UP000593580">
    <property type="component" value="Chromosome"/>
</dbReference>
<dbReference type="InterPro" id="IPR005583">
    <property type="entry name" value="YaaA"/>
</dbReference>
<reference evidence="1 2" key="1">
    <citation type="submission" date="2019-07" db="EMBL/GenBank/DDBJ databases">
        <title>Sulfurimonas paralvinellae sp. nov., a novel mesophilic, hydrogen- and sulfur-oxidizing chemolithoautotroph within the Epsilonproteo- bacteria isolated from a deep-sea hydrothermal vent polychaete nest, reclassification of Thiomicrospira denitrificans as Sulfurimonas denitrificans comb. nov. and emended description of the genus Sulfurimonas.</title>
        <authorList>
            <person name="Wang S."/>
            <person name="Jiang L."/>
            <person name="Shao Z."/>
        </authorList>
    </citation>
    <scope>NUCLEOTIDE SEQUENCE [LARGE SCALE GENOMIC DNA]</scope>
    <source>
        <strain evidence="1 2">GO25</strain>
    </source>
</reference>
<dbReference type="KEGG" id="spal:FM071_01230"/>
<dbReference type="GO" id="GO:0033194">
    <property type="term" value="P:response to hydroperoxide"/>
    <property type="evidence" value="ECO:0007669"/>
    <property type="project" value="TreeGrafter"/>
</dbReference>
<dbReference type="AlphaFoldDB" id="A0A7M1B5J5"/>